<comment type="caution">
    <text evidence="1">The sequence shown here is derived from an EMBL/GenBank/DDBJ whole genome shotgun (WGS) entry which is preliminary data.</text>
</comment>
<organism evidence="1 2">
    <name type="scientific">Cudoniella acicularis</name>
    <dbReference type="NCBI Taxonomy" id="354080"/>
    <lineage>
        <taxon>Eukaryota</taxon>
        <taxon>Fungi</taxon>
        <taxon>Dikarya</taxon>
        <taxon>Ascomycota</taxon>
        <taxon>Pezizomycotina</taxon>
        <taxon>Leotiomycetes</taxon>
        <taxon>Helotiales</taxon>
        <taxon>Tricladiaceae</taxon>
        <taxon>Cudoniella</taxon>
    </lineage>
</organism>
<reference evidence="1 2" key="1">
    <citation type="submission" date="2020-03" db="EMBL/GenBank/DDBJ databases">
        <title>Draft Genome Sequence of Cudoniella acicularis.</title>
        <authorList>
            <person name="Buettner E."/>
            <person name="Kellner H."/>
        </authorList>
    </citation>
    <scope>NUCLEOTIDE SEQUENCE [LARGE SCALE GENOMIC DNA]</scope>
    <source>
        <strain evidence="1 2">DSM 108380</strain>
    </source>
</reference>
<evidence type="ECO:0000313" key="1">
    <source>
        <dbReference type="EMBL" id="KAF4632966.1"/>
    </source>
</evidence>
<evidence type="ECO:0008006" key="3">
    <source>
        <dbReference type="Google" id="ProtNLM"/>
    </source>
</evidence>
<evidence type="ECO:0000313" key="2">
    <source>
        <dbReference type="Proteomes" id="UP000566819"/>
    </source>
</evidence>
<dbReference type="AlphaFoldDB" id="A0A8H4W494"/>
<dbReference type="InterPro" id="IPR012349">
    <property type="entry name" value="Split_barrel_FMN-bd"/>
</dbReference>
<dbReference type="PANTHER" id="PTHR42815">
    <property type="entry name" value="FAD-BINDING, PUTATIVE (AFU_ORTHOLOGUE AFUA_6G07600)-RELATED"/>
    <property type="match status" value="1"/>
</dbReference>
<keyword evidence="2" id="KW-1185">Reference proteome</keyword>
<gene>
    <name evidence="1" type="ORF">G7Y89_g5154</name>
</gene>
<proteinExistence type="predicted"/>
<sequence>MAFYEAHTQFHQGEEQMHKLLRVPHRDNPTQPYLTPNAANTLIRSPLIALGTLDSNGRPWTTILGGEAGFSRPVAQSIVGIKTTVDRVHDPVVGVLLGEAADGEVVQEKSAGKMVSALAIDLETRRRVKLYGRMVAGALQATKEGIGEAQIVVKIEQSLGNCPKYLNKKHIVPHLPQPKLESSDLPLSNSAVDLISKADLFFISSSNHESDMDTNHRGGPPGFVRVLSNDEHGVTLVYPEYSGNRLYQTLGNLSTTPQAGLAFANFDTGDILYITGRTEILAGKVATNLISHTNLAVKIHVQAARFISNGLAFRGQVESTLLTTLQ</sequence>
<dbReference type="Gene3D" id="2.30.110.10">
    <property type="entry name" value="Electron Transport, Fmn-binding Protein, Chain A"/>
    <property type="match status" value="1"/>
</dbReference>
<dbReference type="PANTHER" id="PTHR42815:SF2">
    <property type="entry name" value="FAD-BINDING, PUTATIVE (AFU_ORTHOLOGUE AFUA_6G07600)-RELATED"/>
    <property type="match status" value="1"/>
</dbReference>
<dbReference type="OrthoDB" id="436496at2759"/>
<accession>A0A8H4W494</accession>
<protein>
    <recommendedName>
        <fullName evidence="3">Pyridoxamine 5'-phosphate oxidase putative domain-containing protein</fullName>
    </recommendedName>
</protein>
<name>A0A8H4W494_9HELO</name>
<dbReference type="EMBL" id="JAAMPI010000301">
    <property type="protein sequence ID" value="KAF4632966.1"/>
    <property type="molecule type" value="Genomic_DNA"/>
</dbReference>
<dbReference type="Proteomes" id="UP000566819">
    <property type="component" value="Unassembled WGS sequence"/>
</dbReference>